<evidence type="ECO:0000256" key="5">
    <source>
        <dbReference type="ARBA" id="ARBA00022962"/>
    </source>
</evidence>
<feature type="domain" description="CobQ/CobB/MinD/ParA nucleotide binding" evidence="8">
    <location>
        <begin position="5"/>
        <end position="238"/>
    </location>
</feature>
<evidence type="ECO:0000256" key="2">
    <source>
        <dbReference type="ARBA" id="ARBA00006205"/>
    </source>
</evidence>
<dbReference type="NCBIfam" id="TIGR00313">
    <property type="entry name" value="cobQ"/>
    <property type="match status" value="1"/>
</dbReference>
<dbReference type="GO" id="GO:0015420">
    <property type="term" value="F:ABC-type vitamin B12 transporter activity"/>
    <property type="evidence" value="ECO:0007669"/>
    <property type="project" value="UniProtKB-UniRule"/>
</dbReference>
<dbReference type="InterPro" id="IPR011698">
    <property type="entry name" value="GATase_3"/>
</dbReference>
<evidence type="ECO:0000256" key="7">
    <source>
        <dbReference type="HAMAP-Rule" id="MF_00028"/>
    </source>
</evidence>
<evidence type="ECO:0000259" key="9">
    <source>
        <dbReference type="Pfam" id="PF07685"/>
    </source>
</evidence>
<comment type="function">
    <text evidence="6 7">Catalyzes amidations at positions B, D, E, and G on adenosylcobyrinic A,C-diamide. NH(2) groups are provided by glutamine, and one molecule of ATP is hydrogenolyzed for each amidation.</text>
</comment>
<feature type="active site" evidence="7">
    <location>
        <position position="427"/>
    </location>
</feature>
<keyword evidence="5 7" id="KW-0315">Glutamine amidotransferase</keyword>
<comment type="pathway">
    <text evidence="1 7">Cofactor biosynthesis; adenosylcobalamin biosynthesis.</text>
</comment>
<feature type="domain" description="CobB/CobQ-like glutamine amidotransferase" evidence="9">
    <location>
        <begin position="250"/>
        <end position="434"/>
    </location>
</feature>
<evidence type="ECO:0000313" key="11">
    <source>
        <dbReference type="Proteomes" id="UP000325134"/>
    </source>
</evidence>
<dbReference type="PANTHER" id="PTHR21343">
    <property type="entry name" value="DETHIOBIOTIN SYNTHETASE"/>
    <property type="match status" value="1"/>
</dbReference>
<proteinExistence type="inferred from homology"/>
<dbReference type="HAMAP" id="MF_00028">
    <property type="entry name" value="CobQ"/>
    <property type="match status" value="1"/>
</dbReference>
<evidence type="ECO:0000256" key="1">
    <source>
        <dbReference type="ARBA" id="ARBA00004953"/>
    </source>
</evidence>
<evidence type="ECO:0000259" key="8">
    <source>
        <dbReference type="Pfam" id="PF01656"/>
    </source>
</evidence>
<dbReference type="PROSITE" id="PS51274">
    <property type="entry name" value="GATASE_COBBQ"/>
    <property type="match status" value="1"/>
</dbReference>
<dbReference type="GO" id="GO:0009236">
    <property type="term" value="P:cobalamin biosynthetic process"/>
    <property type="evidence" value="ECO:0007669"/>
    <property type="project" value="UniProtKB-UniRule"/>
</dbReference>
<evidence type="ECO:0000256" key="3">
    <source>
        <dbReference type="ARBA" id="ARBA00019833"/>
    </source>
</evidence>
<reference evidence="10 11" key="1">
    <citation type="submission" date="2016-11" db="EMBL/GenBank/DDBJ databases">
        <authorList>
            <person name="Varghese N."/>
            <person name="Submissions S."/>
        </authorList>
    </citation>
    <scope>NUCLEOTIDE SEQUENCE [LARGE SCALE GENOMIC DNA]</scope>
    <source>
        <strain evidence="10 11">DSM 29341</strain>
    </source>
</reference>
<dbReference type="InterPro" id="IPR027417">
    <property type="entry name" value="P-loop_NTPase"/>
</dbReference>
<dbReference type="NCBIfam" id="NF001989">
    <property type="entry name" value="PRK00784.1"/>
    <property type="match status" value="1"/>
</dbReference>
<dbReference type="InterPro" id="IPR029062">
    <property type="entry name" value="Class_I_gatase-like"/>
</dbReference>
<sequence length="485" mass="51701">MVRAIMIQGTGSNVGKSVLVAGLARAFARRGLRVAPFKPQNMSNNAAVTEDGGEIGRAQALQARAARRAPHTDMNPILLKPETDTGAQVIVQGQRAGTMRARDYRKDKSRLLGAAQESFDRLCADADLVLVEGAGSPAETNLRKGDIANMGFARAAGVPVILVGDIHRGGVIAQIVGTQAVLEAGDLAMIRGFAVNRFKGDVSLFDDGRDDIAARTGWPCLGVVPWFDDAWKLPAEDMMDIRSAPGGAVKVAVPQLERMANFDDLDPLSAEPGVTVEIIPAGRALPGDADLVLLPGSKSTIGDLAFLRRQGWDIDLYAHVRRGGHVLGLCGGYQMLGQTIADPDGVDGRPGTVEGLGLLDVETVMARDKQVRLRRAKALPGGEPVSGYEIHMGRTDGPDCARAWLEVEGRAEGAANASGRVRGSYLHGVFSSDAFRARYLRQLGVKSDLAYEEGVEQTLDALADHLERHMDLDLLLSLAAKPQRG</sequence>
<dbReference type="Pfam" id="PF01656">
    <property type="entry name" value="CbiA"/>
    <property type="match status" value="1"/>
</dbReference>
<dbReference type="GO" id="GO:0003824">
    <property type="term" value="F:catalytic activity"/>
    <property type="evidence" value="ECO:0007669"/>
    <property type="project" value="InterPro"/>
</dbReference>
<dbReference type="EMBL" id="FQVK01000024">
    <property type="protein sequence ID" value="SHF27175.1"/>
    <property type="molecule type" value="Genomic_DNA"/>
</dbReference>
<dbReference type="SUPFAM" id="SSF52317">
    <property type="entry name" value="Class I glutamine amidotransferase-like"/>
    <property type="match status" value="1"/>
</dbReference>
<dbReference type="InterPro" id="IPR047045">
    <property type="entry name" value="CobQ_N"/>
</dbReference>
<name>A0A1M5AAH1_9RHOB</name>
<dbReference type="UniPathway" id="UPA00148"/>
<keyword evidence="11" id="KW-1185">Reference proteome</keyword>
<dbReference type="CDD" id="cd05389">
    <property type="entry name" value="CobQ_N"/>
    <property type="match status" value="1"/>
</dbReference>
<dbReference type="CDD" id="cd01750">
    <property type="entry name" value="GATase1_CobQ"/>
    <property type="match status" value="1"/>
</dbReference>
<dbReference type="Pfam" id="PF07685">
    <property type="entry name" value="GATase_3"/>
    <property type="match status" value="1"/>
</dbReference>
<dbReference type="Proteomes" id="UP000325134">
    <property type="component" value="Unassembled WGS sequence"/>
</dbReference>
<organism evidence="10 11">
    <name type="scientific">Ruegeria intermedia</name>
    <dbReference type="NCBI Taxonomy" id="996115"/>
    <lineage>
        <taxon>Bacteria</taxon>
        <taxon>Pseudomonadati</taxon>
        <taxon>Pseudomonadota</taxon>
        <taxon>Alphaproteobacteria</taxon>
        <taxon>Rhodobacterales</taxon>
        <taxon>Roseobacteraceae</taxon>
        <taxon>Ruegeria</taxon>
    </lineage>
</organism>
<dbReference type="SUPFAM" id="SSF52540">
    <property type="entry name" value="P-loop containing nucleoside triphosphate hydrolases"/>
    <property type="match status" value="1"/>
</dbReference>
<evidence type="ECO:0000256" key="6">
    <source>
        <dbReference type="ARBA" id="ARBA00025166"/>
    </source>
</evidence>
<evidence type="ECO:0000256" key="4">
    <source>
        <dbReference type="ARBA" id="ARBA00022573"/>
    </source>
</evidence>
<keyword evidence="4 7" id="KW-0169">Cobalamin biosynthesis</keyword>
<evidence type="ECO:0000313" key="10">
    <source>
        <dbReference type="EMBL" id="SHF27175.1"/>
    </source>
</evidence>
<dbReference type="InterPro" id="IPR004459">
    <property type="entry name" value="CobQ_synth"/>
</dbReference>
<dbReference type="AlphaFoldDB" id="A0A1M5AAH1"/>
<dbReference type="Gene3D" id="3.40.50.300">
    <property type="entry name" value="P-loop containing nucleotide triphosphate hydrolases"/>
    <property type="match status" value="1"/>
</dbReference>
<accession>A0A1M5AAH1</accession>
<dbReference type="RefSeq" id="WP_149776928.1">
    <property type="nucleotide sequence ID" value="NZ_FQVK01000024.1"/>
</dbReference>
<dbReference type="PANTHER" id="PTHR21343:SF1">
    <property type="entry name" value="COBYRIC ACID SYNTHASE"/>
    <property type="match status" value="1"/>
</dbReference>
<feature type="active site" description="Nucleophile" evidence="7">
    <location>
        <position position="330"/>
    </location>
</feature>
<dbReference type="OrthoDB" id="9808302at2"/>
<comment type="similarity">
    <text evidence="2 7">Belongs to the CobB/CobQ family. CobQ subfamily.</text>
</comment>
<gene>
    <name evidence="7" type="primary">cobQ</name>
    <name evidence="10" type="ORF">SAMN05444279_12458</name>
</gene>
<dbReference type="Gene3D" id="3.40.50.880">
    <property type="match status" value="1"/>
</dbReference>
<dbReference type="InterPro" id="IPR033949">
    <property type="entry name" value="CobQ_GATase1"/>
</dbReference>
<dbReference type="InterPro" id="IPR002586">
    <property type="entry name" value="CobQ/CobB/MinD/ParA_Nub-bd_dom"/>
</dbReference>
<protein>
    <recommendedName>
        <fullName evidence="3 7">Cobyric acid synthase</fullName>
    </recommendedName>
</protein>